<feature type="compositionally biased region" description="Basic and acidic residues" evidence="5">
    <location>
        <begin position="1"/>
        <end position="17"/>
    </location>
</feature>
<dbReference type="InterPro" id="IPR016166">
    <property type="entry name" value="FAD-bd_PCMH"/>
</dbReference>
<dbReference type="PANTHER" id="PTHR42973">
    <property type="entry name" value="BINDING OXIDOREDUCTASE, PUTATIVE (AFU_ORTHOLOGUE AFUA_1G17690)-RELATED"/>
    <property type="match status" value="1"/>
</dbReference>
<keyword evidence="8" id="KW-1185">Reference proteome</keyword>
<sequence>MYSQDRSSHPVDQDAKYYRPVSLMRRDDGATGGKGAAPPLLVIATHLQLDGRLQESDTLVGQGQHKGQPLPKVVKIWSTLTTKMSISEAIEALKLALPGVEFALRGTEEHNALNRSSYQSALQSDIVPACIVRPRTKEDISTFVKTLKPFILANKAAFAIVGGGRQPAPGCSNIQDGITLNLGLLNGIEVNDGIVSIAAGENWSSVYDKLVEQGLGCSGSRSGKGGIGGLALSGGLSLFSSREGFICDDVLNYELVLGSGEVVNANVNENADLWKALRGGGNNFGVITRYDMRTFKQGPFWGGALYYFSPSFPSQVEALVHELQKPDATVDTHLMMSLGYTAMFGPEAVGMNQMYYTQEVEKPSVLDVFTTVEPQISGLNTMRMMNLAEASREQAGDIPPNQRSAYMNLHVKADVATLVAGGEIWEAALGPVKDCEGLICSYTLQPYARSQLEASAKKGGNSLGLDPGLGSIVSVAFLMYWNLQSDDEKILGAFKDALEKMKKDASSRGQLIDFTFMNYSLNFQDPIGSYGGENKKHLQRVSEKFDPEGIFQKGVPGGWKLFP</sequence>
<evidence type="ECO:0000256" key="3">
    <source>
        <dbReference type="ARBA" id="ARBA00022827"/>
    </source>
</evidence>
<reference evidence="7 8" key="1">
    <citation type="submission" date="2024-02" db="EMBL/GenBank/DDBJ databases">
        <title>First draft genome assembly of two strains of Seiridium cardinale.</title>
        <authorList>
            <person name="Emiliani G."/>
            <person name="Scali E."/>
        </authorList>
    </citation>
    <scope>NUCLEOTIDE SEQUENCE [LARGE SCALE GENOMIC DNA]</scope>
    <source>
        <strain evidence="7 8">BM-138-000479</strain>
    </source>
</reference>
<feature type="domain" description="FAD-binding PCMH-type" evidence="6">
    <location>
        <begin position="124"/>
        <end position="297"/>
    </location>
</feature>
<dbReference type="PANTHER" id="PTHR42973:SF22">
    <property type="entry name" value="FAD-BINDING PCMH-TYPE DOMAIN-CONTAINING PROTEIN-RELATED"/>
    <property type="match status" value="1"/>
</dbReference>
<dbReference type="PROSITE" id="PS51387">
    <property type="entry name" value="FAD_PCMH"/>
    <property type="match status" value="1"/>
</dbReference>
<dbReference type="InterPro" id="IPR016169">
    <property type="entry name" value="FAD-bd_PCMH_sub2"/>
</dbReference>
<evidence type="ECO:0000256" key="5">
    <source>
        <dbReference type="SAM" id="MobiDB-lite"/>
    </source>
</evidence>
<evidence type="ECO:0000313" key="8">
    <source>
        <dbReference type="Proteomes" id="UP001465668"/>
    </source>
</evidence>
<dbReference type="EMBL" id="JARVKM010000033">
    <property type="protein sequence ID" value="KAK9775552.1"/>
    <property type="molecule type" value="Genomic_DNA"/>
</dbReference>
<organism evidence="7 8">
    <name type="scientific">Seiridium cardinale</name>
    <dbReference type="NCBI Taxonomy" id="138064"/>
    <lineage>
        <taxon>Eukaryota</taxon>
        <taxon>Fungi</taxon>
        <taxon>Dikarya</taxon>
        <taxon>Ascomycota</taxon>
        <taxon>Pezizomycotina</taxon>
        <taxon>Sordariomycetes</taxon>
        <taxon>Xylariomycetidae</taxon>
        <taxon>Amphisphaeriales</taxon>
        <taxon>Sporocadaceae</taxon>
        <taxon>Seiridium</taxon>
    </lineage>
</organism>
<dbReference type="InterPro" id="IPR050416">
    <property type="entry name" value="FAD-linked_Oxidoreductase"/>
</dbReference>
<keyword evidence="3" id="KW-0274">FAD</keyword>
<dbReference type="InterPro" id="IPR006094">
    <property type="entry name" value="Oxid_FAD_bind_N"/>
</dbReference>
<gene>
    <name evidence="7" type="ORF">SCAR479_07657</name>
</gene>
<protein>
    <recommendedName>
        <fullName evidence="6">FAD-binding PCMH-type domain-containing protein</fullName>
    </recommendedName>
</protein>
<evidence type="ECO:0000313" key="7">
    <source>
        <dbReference type="EMBL" id="KAK9775552.1"/>
    </source>
</evidence>
<dbReference type="InterPro" id="IPR036318">
    <property type="entry name" value="FAD-bd_PCMH-like_sf"/>
</dbReference>
<evidence type="ECO:0000259" key="6">
    <source>
        <dbReference type="PROSITE" id="PS51387"/>
    </source>
</evidence>
<proteinExistence type="inferred from homology"/>
<dbReference type="SUPFAM" id="SSF56176">
    <property type="entry name" value="FAD-binding/transporter-associated domain-like"/>
    <property type="match status" value="1"/>
</dbReference>
<name>A0ABR2XPF8_9PEZI</name>
<evidence type="ECO:0000256" key="1">
    <source>
        <dbReference type="ARBA" id="ARBA00005466"/>
    </source>
</evidence>
<keyword evidence="2" id="KW-0285">Flavoprotein</keyword>
<dbReference type="Gene3D" id="3.30.465.10">
    <property type="match status" value="1"/>
</dbReference>
<accession>A0ABR2XPF8</accession>
<feature type="region of interest" description="Disordered" evidence="5">
    <location>
        <begin position="1"/>
        <end position="20"/>
    </location>
</feature>
<evidence type="ECO:0000256" key="2">
    <source>
        <dbReference type="ARBA" id="ARBA00022630"/>
    </source>
</evidence>
<dbReference type="Proteomes" id="UP001465668">
    <property type="component" value="Unassembled WGS sequence"/>
</dbReference>
<keyword evidence="4" id="KW-0560">Oxidoreductase</keyword>
<dbReference type="Pfam" id="PF01565">
    <property type="entry name" value="FAD_binding_4"/>
    <property type="match status" value="1"/>
</dbReference>
<comment type="caution">
    <text evidence="7">The sequence shown here is derived from an EMBL/GenBank/DDBJ whole genome shotgun (WGS) entry which is preliminary data.</text>
</comment>
<comment type="similarity">
    <text evidence="1">Belongs to the oxygen-dependent FAD-linked oxidoreductase family.</text>
</comment>
<evidence type="ECO:0000256" key="4">
    <source>
        <dbReference type="ARBA" id="ARBA00023002"/>
    </source>
</evidence>